<name>A0A1S9N3K3_CLOBE</name>
<protein>
    <submittedName>
        <fullName evidence="5">Bacteriohemerythrin</fullName>
    </submittedName>
</protein>
<dbReference type="Gene3D" id="1.20.120.50">
    <property type="entry name" value="Hemerythrin-like"/>
    <property type="match status" value="1"/>
</dbReference>
<comment type="similarity">
    <text evidence="1">Belongs to the hemerythrin family.</text>
</comment>
<dbReference type="InterPro" id="IPR035938">
    <property type="entry name" value="Hemerythrin-like_sf"/>
</dbReference>
<dbReference type="InterPro" id="IPR050669">
    <property type="entry name" value="Hemerythrin"/>
</dbReference>
<keyword evidence="3" id="KW-0408">Iron</keyword>
<dbReference type="PANTHER" id="PTHR37164">
    <property type="entry name" value="BACTERIOHEMERYTHRIN"/>
    <property type="match status" value="1"/>
</dbReference>
<gene>
    <name evidence="5" type="ORF">CBEIBR21_17785</name>
</gene>
<dbReference type="AlphaFoldDB" id="A0A1S9N3K3"/>
<dbReference type="InterPro" id="IPR012312">
    <property type="entry name" value="Hemerythrin-like"/>
</dbReference>
<dbReference type="NCBIfam" id="NF033749">
    <property type="entry name" value="bact_hemeryth"/>
    <property type="match status" value="1"/>
</dbReference>
<dbReference type="CDD" id="cd12107">
    <property type="entry name" value="Hemerythrin"/>
    <property type="match status" value="1"/>
</dbReference>
<evidence type="ECO:0000256" key="2">
    <source>
        <dbReference type="ARBA" id="ARBA00022723"/>
    </source>
</evidence>
<sequence>MAAFQWKEEYNLNIEEIDKQHKKLLEIGKRAYDIAIIDDGYDRYDEIMTIIDELLEYTKYHFEYEEKMLKKYNYDHIHDQEEEHGFYVYKINEVASRDEQDIDDNQRKVILEIIDFLSEWISKHINVADRQYAVFLKTV</sequence>
<evidence type="ECO:0000256" key="3">
    <source>
        <dbReference type="ARBA" id="ARBA00023004"/>
    </source>
</evidence>
<dbReference type="PANTHER" id="PTHR37164:SF1">
    <property type="entry name" value="BACTERIOHEMERYTHRIN"/>
    <property type="match status" value="1"/>
</dbReference>
<dbReference type="SUPFAM" id="SSF47188">
    <property type="entry name" value="Hemerythrin-like"/>
    <property type="match status" value="1"/>
</dbReference>
<organism evidence="5 6">
    <name type="scientific">Clostridium beijerinckii</name>
    <name type="common">Clostridium MP</name>
    <dbReference type="NCBI Taxonomy" id="1520"/>
    <lineage>
        <taxon>Bacteria</taxon>
        <taxon>Bacillati</taxon>
        <taxon>Bacillota</taxon>
        <taxon>Clostridia</taxon>
        <taxon>Eubacteriales</taxon>
        <taxon>Clostridiaceae</taxon>
        <taxon>Clostridium</taxon>
    </lineage>
</organism>
<comment type="caution">
    <text evidence="5">The sequence shown here is derived from an EMBL/GenBank/DDBJ whole genome shotgun (WGS) entry which is preliminary data.</text>
</comment>
<evidence type="ECO:0000256" key="1">
    <source>
        <dbReference type="ARBA" id="ARBA00010587"/>
    </source>
</evidence>
<feature type="domain" description="Hemerythrin-like" evidence="4">
    <location>
        <begin position="14"/>
        <end position="132"/>
    </location>
</feature>
<dbReference type="EMBL" id="MWMH01000006">
    <property type="protein sequence ID" value="OOP72106.1"/>
    <property type="molecule type" value="Genomic_DNA"/>
</dbReference>
<dbReference type="InterPro" id="IPR012827">
    <property type="entry name" value="Hemerythrin_metal-bd"/>
</dbReference>
<evidence type="ECO:0000259" key="4">
    <source>
        <dbReference type="Pfam" id="PF01814"/>
    </source>
</evidence>
<dbReference type="Pfam" id="PF01814">
    <property type="entry name" value="Hemerythrin"/>
    <property type="match status" value="1"/>
</dbReference>
<dbReference type="NCBIfam" id="TIGR02481">
    <property type="entry name" value="hemeryth_dom"/>
    <property type="match status" value="1"/>
</dbReference>
<reference evidence="5 6" key="1">
    <citation type="submission" date="2017-02" db="EMBL/GenBank/DDBJ databases">
        <title>Genome sequence of Clostridium beijerinckii Br21.</title>
        <authorList>
            <person name="Fonseca B.C."/>
            <person name="Guazzaroni M.E."/>
            <person name="Riano-Pachon D.M."/>
            <person name="Reginatto V."/>
        </authorList>
    </citation>
    <scope>NUCLEOTIDE SEQUENCE [LARGE SCALE GENOMIC DNA]</scope>
    <source>
        <strain evidence="5 6">Br21</strain>
    </source>
</reference>
<accession>A0A1S9N3K3</accession>
<dbReference type="RefSeq" id="WP_078116499.1">
    <property type="nucleotide sequence ID" value="NZ_MWMH01000006.1"/>
</dbReference>
<dbReference type="Proteomes" id="UP000190959">
    <property type="component" value="Unassembled WGS sequence"/>
</dbReference>
<evidence type="ECO:0000313" key="6">
    <source>
        <dbReference type="Proteomes" id="UP000190959"/>
    </source>
</evidence>
<evidence type="ECO:0000313" key="5">
    <source>
        <dbReference type="EMBL" id="OOP72106.1"/>
    </source>
</evidence>
<keyword evidence="2" id="KW-0479">Metal-binding</keyword>
<dbReference type="GO" id="GO:0046872">
    <property type="term" value="F:metal ion binding"/>
    <property type="evidence" value="ECO:0007669"/>
    <property type="project" value="UniProtKB-KW"/>
</dbReference>
<proteinExistence type="inferred from homology"/>